<feature type="region of interest" description="Disordered" evidence="1">
    <location>
        <begin position="113"/>
        <end position="173"/>
    </location>
</feature>
<dbReference type="GO" id="GO:0003009">
    <property type="term" value="P:skeletal muscle contraction"/>
    <property type="evidence" value="ECO:0007669"/>
    <property type="project" value="TreeGrafter"/>
</dbReference>
<feature type="compositionally biased region" description="Basic and acidic residues" evidence="1">
    <location>
        <begin position="164"/>
        <end position="173"/>
    </location>
</feature>
<dbReference type="GO" id="GO:0030241">
    <property type="term" value="P:skeletal muscle myosin thick filament assembly"/>
    <property type="evidence" value="ECO:0007669"/>
    <property type="project" value="TreeGrafter"/>
</dbReference>
<dbReference type="EMBL" id="SOYY01000024">
    <property type="protein sequence ID" value="KAA0702773.1"/>
    <property type="molecule type" value="Genomic_DNA"/>
</dbReference>
<feature type="compositionally biased region" description="Polar residues" evidence="1">
    <location>
        <begin position="149"/>
        <end position="160"/>
    </location>
</feature>
<feature type="compositionally biased region" description="Basic and acidic residues" evidence="1">
    <location>
        <begin position="132"/>
        <end position="144"/>
    </location>
</feature>
<dbReference type="GO" id="GO:0031432">
    <property type="term" value="F:titin binding"/>
    <property type="evidence" value="ECO:0007669"/>
    <property type="project" value="TreeGrafter"/>
</dbReference>
<protein>
    <recommendedName>
        <fullName evidence="4">Telethonin Titin cap protein</fullName>
    </recommendedName>
</protein>
<dbReference type="GO" id="GO:0060048">
    <property type="term" value="P:cardiac muscle contraction"/>
    <property type="evidence" value="ECO:0007669"/>
    <property type="project" value="TreeGrafter"/>
</dbReference>
<dbReference type="Proteomes" id="UP000324632">
    <property type="component" value="Chromosome 24"/>
</dbReference>
<proteinExistence type="predicted"/>
<dbReference type="GO" id="GO:0008307">
    <property type="term" value="F:structural constituent of muscle"/>
    <property type="evidence" value="ECO:0007669"/>
    <property type="project" value="TreeGrafter"/>
</dbReference>
<evidence type="ECO:0008006" key="4">
    <source>
        <dbReference type="Google" id="ProtNLM"/>
    </source>
</evidence>
<dbReference type="AlphaFoldDB" id="A0A5A9N0D6"/>
<dbReference type="GO" id="GO:0035995">
    <property type="term" value="P:detection of muscle stretch"/>
    <property type="evidence" value="ECO:0007669"/>
    <property type="project" value="TreeGrafter"/>
</dbReference>
<evidence type="ECO:0000313" key="2">
    <source>
        <dbReference type="EMBL" id="KAA0702773.1"/>
    </source>
</evidence>
<evidence type="ECO:0000313" key="3">
    <source>
        <dbReference type="Proteomes" id="UP000324632"/>
    </source>
</evidence>
<dbReference type="Gene3D" id="2.20.160.10">
    <property type="entry name" value="titin domain like"/>
    <property type="match status" value="1"/>
</dbReference>
<dbReference type="GO" id="GO:0030240">
    <property type="term" value="P:skeletal muscle thin filament assembly"/>
    <property type="evidence" value="ECO:0007669"/>
    <property type="project" value="TreeGrafter"/>
</dbReference>
<organism evidence="2 3">
    <name type="scientific">Triplophysa tibetana</name>
    <dbReference type="NCBI Taxonomy" id="1572043"/>
    <lineage>
        <taxon>Eukaryota</taxon>
        <taxon>Metazoa</taxon>
        <taxon>Chordata</taxon>
        <taxon>Craniata</taxon>
        <taxon>Vertebrata</taxon>
        <taxon>Euteleostomi</taxon>
        <taxon>Actinopterygii</taxon>
        <taxon>Neopterygii</taxon>
        <taxon>Teleostei</taxon>
        <taxon>Ostariophysi</taxon>
        <taxon>Cypriniformes</taxon>
        <taxon>Nemacheilidae</taxon>
        <taxon>Triplophysa</taxon>
    </lineage>
</organism>
<dbReference type="GO" id="GO:0030018">
    <property type="term" value="C:Z disc"/>
    <property type="evidence" value="ECO:0007669"/>
    <property type="project" value="TreeGrafter"/>
</dbReference>
<dbReference type="InterPro" id="IPR023111">
    <property type="entry name" value="Titin-like_dom_sf"/>
</dbReference>
<comment type="caution">
    <text evidence="2">The sequence shown here is derived from an EMBL/GenBank/DDBJ whole genome shotgun (WGS) entry which is preliminary data.</text>
</comment>
<keyword evidence="3" id="KW-1185">Reference proteome</keyword>
<dbReference type="InterPro" id="IPR015667">
    <property type="entry name" value="Telethonin"/>
</dbReference>
<gene>
    <name evidence="2" type="ORF">E1301_Tti016549</name>
</gene>
<dbReference type="OrthoDB" id="9949665at2759"/>
<dbReference type="PANTHER" id="PTHR15143:SF0">
    <property type="entry name" value="TELETHONIN"/>
    <property type="match status" value="1"/>
</dbReference>
<sequence length="173" mass="20489">MHCRSRKPRSYLLNSYSDLQEMDEIARESYEATWLDLLMETRPEYKMIRTEKDSVRKESYESKQVVHFTVRRFPNQTLFMGREGEPMQEYHLPYKNILPIPMFVPRDVTRPDVTRSPSAVDSKTGSNGIWPQKRELSSITEHKPMVIQARSQDFRASSLISPPRESHRSQRRE</sequence>
<evidence type="ECO:0000256" key="1">
    <source>
        <dbReference type="SAM" id="MobiDB-lite"/>
    </source>
</evidence>
<dbReference type="GO" id="GO:0070080">
    <property type="term" value="F:titin Z domain binding"/>
    <property type="evidence" value="ECO:0007669"/>
    <property type="project" value="TreeGrafter"/>
</dbReference>
<dbReference type="GO" id="GO:0055008">
    <property type="term" value="P:cardiac muscle tissue morphogenesis"/>
    <property type="evidence" value="ECO:0007669"/>
    <property type="project" value="TreeGrafter"/>
</dbReference>
<feature type="compositionally biased region" description="Polar residues" evidence="1">
    <location>
        <begin position="115"/>
        <end position="129"/>
    </location>
</feature>
<dbReference type="Pfam" id="PF09470">
    <property type="entry name" value="Telethonin"/>
    <property type="match status" value="1"/>
</dbReference>
<dbReference type="PANTHER" id="PTHR15143">
    <property type="entry name" value="TELETHONIN"/>
    <property type="match status" value="1"/>
</dbReference>
<accession>A0A5A9N0D6</accession>
<reference evidence="2 3" key="1">
    <citation type="journal article" date="2019" name="Mol. Ecol. Resour.">
        <title>Chromosome-level genome assembly of Triplophysa tibetana, a fish adapted to the harsh high-altitude environment of the Tibetan Plateau.</title>
        <authorList>
            <person name="Yang X."/>
            <person name="Liu H."/>
            <person name="Ma Z."/>
            <person name="Zou Y."/>
            <person name="Zou M."/>
            <person name="Mao Y."/>
            <person name="Li X."/>
            <person name="Wang H."/>
            <person name="Chen T."/>
            <person name="Wang W."/>
            <person name="Yang R."/>
        </authorList>
    </citation>
    <scope>NUCLEOTIDE SEQUENCE [LARGE SCALE GENOMIC DNA]</scope>
    <source>
        <strain evidence="2">TTIB1903HZAU</strain>
        <tissue evidence="2">Muscle</tissue>
    </source>
</reference>
<dbReference type="GO" id="GO:0030674">
    <property type="term" value="F:protein-macromolecule adaptor activity"/>
    <property type="evidence" value="ECO:0007669"/>
    <property type="project" value="TreeGrafter"/>
</dbReference>
<name>A0A5A9N0D6_9TELE</name>
<dbReference type="GO" id="GO:0055003">
    <property type="term" value="P:cardiac myofibril assembly"/>
    <property type="evidence" value="ECO:0007669"/>
    <property type="project" value="TreeGrafter"/>
</dbReference>
<dbReference type="GO" id="GO:0048769">
    <property type="term" value="P:sarcomerogenesis"/>
    <property type="evidence" value="ECO:0007669"/>
    <property type="project" value="TreeGrafter"/>
</dbReference>